<sequence length="69" mass="8040">MKHRCDTNMGMLNVTQHWFDHDMDQWGKTLGQEVQESGNRMARLLGPDGTPLVYAKPRIGFDLTPRQRR</sequence>
<name>A0ABS6J4T4_9RHOB</name>
<dbReference type="RefSeq" id="WP_161762650.1">
    <property type="nucleotide sequence ID" value="NZ_JAAATX020000007.1"/>
</dbReference>
<proteinExistence type="predicted"/>
<dbReference type="Proteomes" id="UP000731907">
    <property type="component" value="Unassembled WGS sequence"/>
</dbReference>
<gene>
    <name evidence="1" type="ORF">GU927_011890</name>
</gene>
<dbReference type="EMBL" id="JAAATX020000007">
    <property type="protein sequence ID" value="MBU9698545.1"/>
    <property type="molecule type" value="Genomic_DNA"/>
</dbReference>
<evidence type="ECO:0000313" key="1">
    <source>
        <dbReference type="EMBL" id="MBU9698545.1"/>
    </source>
</evidence>
<organism evidence="1 2">
    <name type="scientific">Paragemmobacter amnigenus</name>
    <dbReference type="NCBI Taxonomy" id="2852097"/>
    <lineage>
        <taxon>Bacteria</taxon>
        <taxon>Pseudomonadati</taxon>
        <taxon>Pseudomonadota</taxon>
        <taxon>Alphaproteobacteria</taxon>
        <taxon>Rhodobacterales</taxon>
        <taxon>Paracoccaceae</taxon>
        <taxon>Paragemmobacter</taxon>
    </lineage>
</organism>
<protein>
    <submittedName>
        <fullName evidence="1">Uncharacterized protein</fullName>
    </submittedName>
</protein>
<accession>A0ABS6J4T4</accession>
<keyword evidence="2" id="KW-1185">Reference proteome</keyword>
<comment type="caution">
    <text evidence="1">The sequence shown here is derived from an EMBL/GenBank/DDBJ whole genome shotgun (WGS) entry which is preliminary data.</text>
</comment>
<reference evidence="1 2" key="1">
    <citation type="submission" date="2021-06" db="EMBL/GenBank/DDBJ databases">
        <title>Rhodobacteraceae bacterium strain HSP-20.</title>
        <authorList>
            <person name="Chen W.-M."/>
        </authorList>
    </citation>
    <scope>NUCLEOTIDE SEQUENCE [LARGE SCALE GENOMIC DNA]</scope>
    <source>
        <strain evidence="1 2">HSP-20</strain>
    </source>
</reference>
<evidence type="ECO:0000313" key="2">
    <source>
        <dbReference type="Proteomes" id="UP000731907"/>
    </source>
</evidence>